<gene>
    <name evidence="1" type="ORF">E8E13_002764</name>
</gene>
<dbReference type="Pfam" id="PF26639">
    <property type="entry name" value="Het-6_barrel"/>
    <property type="match status" value="1"/>
</dbReference>
<protein>
    <submittedName>
        <fullName evidence="1">Uncharacterized protein</fullName>
    </submittedName>
</protein>
<sequence>MNQYNHPLESVHDAAAHWEQFDQFRQSHAQFDLFGVRLKNLFPAIDERNTARFFDIRLARISDDDDYSDDDYRHRDFQVNIKLAAVGLQGRRMITTQTGFLGLAPDETDIGDLIVVVLGCAFPIVLRPHDSSFKYIGECYVDGLMNGEALESVNREEFPLEDVQIV</sequence>
<evidence type="ECO:0000313" key="1">
    <source>
        <dbReference type="EMBL" id="KAF2994607.1"/>
    </source>
</evidence>
<dbReference type="PANTHER" id="PTHR24148">
    <property type="entry name" value="ANKYRIN REPEAT DOMAIN-CONTAINING PROTEIN 39 HOMOLOG-RELATED"/>
    <property type="match status" value="1"/>
</dbReference>
<dbReference type="AlphaFoldDB" id="A0A9P4W3Z3"/>
<accession>A0A9P4W3Z3</accession>
<dbReference type="Proteomes" id="UP000801428">
    <property type="component" value="Unassembled WGS sequence"/>
</dbReference>
<organism evidence="1 2">
    <name type="scientific">Curvularia kusanoi</name>
    <name type="common">Cochliobolus kusanoi</name>
    <dbReference type="NCBI Taxonomy" id="90978"/>
    <lineage>
        <taxon>Eukaryota</taxon>
        <taxon>Fungi</taxon>
        <taxon>Dikarya</taxon>
        <taxon>Ascomycota</taxon>
        <taxon>Pezizomycotina</taxon>
        <taxon>Dothideomycetes</taxon>
        <taxon>Pleosporomycetidae</taxon>
        <taxon>Pleosporales</taxon>
        <taxon>Pleosporineae</taxon>
        <taxon>Pleosporaceae</taxon>
        <taxon>Curvularia</taxon>
    </lineage>
</organism>
<proteinExistence type="predicted"/>
<dbReference type="OrthoDB" id="5386682at2759"/>
<comment type="caution">
    <text evidence="1">The sequence shown here is derived from an EMBL/GenBank/DDBJ whole genome shotgun (WGS) entry which is preliminary data.</text>
</comment>
<dbReference type="PANTHER" id="PTHR24148:SF64">
    <property type="entry name" value="HETEROKARYON INCOMPATIBILITY DOMAIN-CONTAINING PROTEIN"/>
    <property type="match status" value="1"/>
</dbReference>
<dbReference type="InterPro" id="IPR052895">
    <property type="entry name" value="HetReg/Transcr_Mod"/>
</dbReference>
<keyword evidence="2" id="KW-1185">Reference proteome</keyword>
<reference evidence="1" key="1">
    <citation type="submission" date="2019-04" db="EMBL/GenBank/DDBJ databases">
        <title>Sequencing of skin fungus with MAO and IRED activity.</title>
        <authorList>
            <person name="Marsaioli A.J."/>
            <person name="Bonatto J.M.C."/>
            <person name="Reis Junior O."/>
        </authorList>
    </citation>
    <scope>NUCLEOTIDE SEQUENCE</scope>
    <source>
        <strain evidence="1">30M1</strain>
    </source>
</reference>
<dbReference type="EMBL" id="SWKU01000039">
    <property type="protein sequence ID" value="KAF2994607.1"/>
    <property type="molecule type" value="Genomic_DNA"/>
</dbReference>
<name>A0A9P4W3Z3_CURKU</name>
<evidence type="ECO:0000313" key="2">
    <source>
        <dbReference type="Proteomes" id="UP000801428"/>
    </source>
</evidence>